<gene>
    <name evidence="1" type="ORF">PHYSODRAFT_413109</name>
</gene>
<dbReference type="AlphaFoldDB" id="G4YGJ1"/>
<keyword evidence="2" id="KW-1185">Reference proteome</keyword>
<proteinExistence type="predicted"/>
<evidence type="ECO:0000313" key="1">
    <source>
        <dbReference type="EMBL" id="EGZ26526.1"/>
    </source>
</evidence>
<dbReference type="GeneID" id="20651774"/>
<feature type="non-terminal residue" evidence="1">
    <location>
        <position position="82"/>
    </location>
</feature>
<dbReference type="EMBL" id="JH159151">
    <property type="protein sequence ID" value="EGZ26526.1"/>
    <property type="molecule type" value="Genomic_DNA"/>
</dbReference>
<sequence>KRRQYLCKVGSVFSVGKGCEITFTCPTCSAKFNRRVALCNTVRRLAAGNTLTCSQIWHASWKNGTQLLRDVSKRIRFRNGKR</sequence>
<protein>
    <submittedName>
        <fullName evidence="1">Uncharacterized protein</fullName>
    </submittedName>
</protein>
<dbReference type="RefSeq" id="XP_009513801.1">
    <property type="nucleotide sequence ID" value="XM_009515506.1"/>
</dbReference>
<accession>G4YGJ1</accession>
<evidence type="ECO:0000313" key="2">
    <source>
        <dbReference type="Proteomes" id="UP000002640"/>
    </source>
</evidence>
<dbReference type="OMA" id="EIWHEVW"/>
<dbReference type="Proteomes" id="UP000002640">
    <property type="component" value="Unassembled WGS sequence"/>
</dbReference>
<dbReference type="KEGG" id="psoj:PHYSODRAFT_413109"/>
<feature type="non-terminal residue" evidence="1">
    <location>
        <position position="1"/>
    </location>
</feature>
<name>G4YGJ1_PHYSP</name>
<dbReference type="InParanoid" id="G4YGJ1"/>
<organism evidence="1 2">
    <name type="scientific">Phytophthora sojae (strain P6497)</name>
    <name type="common">Soybean stem and root rot agent</name>
    <name type="synonym">Phytophthora megasperma f. sp. glycines</name>
    <dbReference type="NCBI Taxonomy" id="1094619"/>
    <lineage>
        <taxon>Eukaryota</taxon>
        <taxon>Sar</taxon>
        <taxon>Stramenopiles</taxon>
        <taxon>Oomycota</taxon>
        <taxon>Peronosporomycetes</taxon>
        <taxon>Peronosporales</taxon>
        <taxon>Peronosporaceae</taxon>
        <taxon>Phytophthora</taxon>
    </lineage>
</organism>
<reference evidence="1 2" key="1">
    <citation type="journal article" date="2006" name="Science">
        <title>Phytophthora genome sequences uncover evolutionary origins and mechanisms of pathogenesis.</title>
        <authorList>
            <person name="Tyler B.M."/>
            <person name="Tripathy S."/>
            <person name="Zhang X."/>
            <person name="Dehal P."/>
            <person name="Jiang R.H."/>
            <person name="Aerts A."/>
            <person name="Arredondo F.D."/>
            <person name="Baxter L."/>
            <person name="Bensasson D."/>
            <person name="Beynon J.L."/>
            <person name="Chapman J."/>
            <person name="Damasceno C.M."/>
            <person name="Dorrance A.E."/>
            <person name="Dou D."/>
            <person name="Dickerman A.W."/>
            <person name="Dubchak I.L."/>
            <person name="Garbelotto M."/>
            <person name="Gijzen M."/>
            <person name="Gordon S.G."/>
            <person name="Govers F."/>
            <person name="Grunwald N.J."/>
            <person name="Huang W."/>
            <person name="Ivors K.L."/>
            <person name="Jones R.W."/>
            <person name="Kamoun S."/>
            <person name="Krampis K."/>
            <person name="Lamour K.H."/>
            <person name="Lee M.K."/>
            <person name="McDonald W.H."/>
            <person name="Medina M."/>
            <person name="Meijer H.J."/>
            <person name="Nordberg E.K."/>
            <person name="Maclean D.J."/>
            <person name="Ospina-Giraldo M.D."/>
            <person name="Morris P.F."/>
            <person name="Phuntumart V."/>
            <person name="Putnam N.H."/>
            <person name="Rash S."/>
            <person name="Rose J.K."/>
            <person name="Sakihama Y."/>
            <person name="Salamov A.A."/>
            <person name="Savidor A."/>
            <person name="Scheuring C.F."/>
            <person name="Smith B.M."/>
            <person name="Sobral B.W."/>
            <person name="Terry A."/>
            <person name="Torto-Alalibo T.A."/>
            <person name="Win J."/>
            <person name="Xu Z."/>
            <person name="Zhang H."/>
            <person name="Grigoriev I.V."/>
            <person name="Rokhsar D.S."/>
            <person name="Boore J.L."/>
        </authorList>
    </citation>
    <scope>NUCLEOTIDE SEQUENCE [LARGE SCALE GENOMIC DNA]</scope>
    <source>
        <strain evidence="1 2">P6497</strain>
    </source>
</reference>